<reference evidence="1" key="1">
    <citation type="journal article" date="2020" name="Stud. Mycol.">
        <title>101 Dothideomycetes genomes: a test case for predicting lifestyles and emergence of pathogens.</title>
        <authorList>
            <person name="Haridas S."/>
            <person name="Albert R."/>
            <person name="Binder M."/>
            <person name="Bloem J."/>
            <person name="Labutti K."/>
            <person name="Salamov A."/>
            <person name="Andreopoulos B."/>
            <person name="Baker S."/>
            <person name="Barry K."/>
            <person name="Bills G."/>
            <person name="Bluhm B."/>
            <person name="Cannon C."/>
            <person name="Castanera R."/>
            <person name="Culley D."/>
            <person name="Daum C."/>
            <person name="Ezra D."/>
            <person name="Gonzalez J."/>
            <person name="Henrissat B."/>
            <person name="Kuo A."/>
            <person name="Liang C."/>
            <person name="Lipzen A."/>
            <person name="Lutzoni F."/>
            <person name="Magnuson J."/>
            <person name="Mondo S."/>
            <person name="Nolan M."/>
            <person name="Ohm R."/>
            <person name="Pangilinan J."/>
            <person name="Park H.-J."/>
            <person name="Ramirez L."/>
            <person name="Alfaro M."/>
            <person name="Sun H."/>
            <person name="Tritt A."/>
            <person name="Yoshinaga Y."/>
            <person name="Zwiers L.-H."/>
            <person name="Turgeon B."/>
            <person name="Goodwin S."/>
            <person name="Spatafora J."/>
            <person name="Crous P."/>
            <person name="Grigoriev I."/>
        </authorList>
    </citation>
    <scope>NUCLEOTIDE SEQUENCE</scope>
    <source>
        <strain evidence="1">ATCC 16933</strain>
    </source>
</reference>
<evidence type="ECO:0000313" key="1">
    <source>
        <dbReference type="EMBL" id="KAF2461854.1"/>
    </source>
</evidence>
<dbReference type="AlphaFoldDB" id="A0A6A6PD00"/>
<gene>
    <name evidence="1" type="ORF">BDY21DRAFT_329819</name>
</gene>
<dbReference type="EMBL" id="MU001670">
    <property type="protein sequence ID" value="KAF2461854.1"/>
    <property type="molecule type" value="Genomic_DNA"/>
</dbReference>
<protein>
    <submittedName>
        <fullName evidence="1">Uncharacterized protein</fullName>
    </submittedName>
</protein>
<name>A0A6A6PD00_9PEZI</name>
<dbReference type="Proteomes" id="UP000799766">
    <property type="component" value="Unassembled WGS sequence"/>
</dbReference>
<accession>A0A6A6PD00</accession>
<proteinExistence type="predicted"/>
<evidence type="ECO:0000313" key="2">
    <source>
        <dbReference type="Proteomes" id="UP000799766"/>
    </source>
</evidence>
<sequence>MFGVDICCLYLLFAVNIYYLHFSIYRHPAQALFCLSQEGATRNLASHRAPNRTAQESRPSLRLFYREEFMGCSRRRPALWDRCPFLDRSSTLEGLGTPSWSSLSLIGQYPGMHELHGEQNCTQASKLPKLGGAKPKAYWRHNSRQAGGTCAYVERSLVPCEEPCAGCGRMRKRQLAARACAGTYAAHPRFSSVSCPPQAPVIGDWRSAAGGAKRPNSTSALLAQACSAILHGCVFYSTTRHGQSHAFSRRPRLRKAQ</sequence>
<organism evidence="1 2">
    <name type="scientific">Lineolata rhizophorae</name>
    <dbReference type="NCBI Taxonomy" id="578093"/>
    <lineage>
        <taxon>Eukaryota</taxon>
        <taxon>Fungi</taxon>
        <taxon>Dikarya</taxon>
        <taxon>Ascomycota</taxon>
        <taxon>Pezizomycotina</taxon>
        <taxon>Dothideomycetes</taxon>
        <taxon>Dothideomycetes incertae sedis</taxon>
        <taxon>Lineolatales</taxon>
        <taxon>Lineolataceae</taxon>
        <taxon>Lineolata</taxon>
    </lineage>
</organism>
<keyword evidence="2" id="KW-1185">Reference proteome</keyword>